<comment type="caution">
    <text evidence="1">The sequence shown here is derived from an EMBL/GenBank/DDBJ whole genome shotgun (WGS) entry which is preliminary data.</text>
</comment>
<keyword evidence="2" id="KW-1185">Reference proteome</keyword>
<reference evidence="1 2" key="1">
    <citation type="submission" date="2019-06" db="EMBL/GenBank/DDBJ databases">
        <title>Genome Sequence of the Brown Rot Fungal Pathogen Monilinia fructicola.</title>
        <authorList>
            <person name="De Miccolis Angelini R.M."/>
            <person name="Landi L."/>
            <person name="Abate D."/>
            <person name="Pollastro S."/>
            <person name="Romanazzi G."/>
            <person name="Faretra F."/>
        </authorList>
    </citation>
    <scope>NUCLEOTIDE SEQUENCE [LARGE SCALE GENOMIC DNA]</scope>
    <source>
        <strain evidence="1 2">Mfrc123</strain>
    </source>
</reference>
<accession>A0A5M9K660</accession>
<protein>
    <submittedName>
        <fullName evidence="1">Uncharacterized protein</fullName>
    </submittedName>
</protein>
<dbReference type="VEuPathDB" id="FungiDB:MFRU_033g00760"/>
<gene>
    <name evidence="1" type="ORF">EYC84_006124</name>
</gene>
<evidence type="ECO:0000313" key="1">
    <source>
        <dbReference type="EMBL" id="KAA8575959.1"/>
    </source>
</evidence>
<sequence>MSNKMKPVIVEACNLTSRFDMYDLTKQLFWRIEATRGKAPNPSVGPFIIAELQARQHRSAMFRFFKYFVKISPCQEELYRVTDALVLIETSKLTKSDQFRRSNNWFQKLLGTEWRVTRDIRATRERFDRLKTVIPIICPPNAAYAVIIQLCVEAGDFQAAGKYHEQLFQVSGPCEDDILIRGQIARGKAMCDEWDDVKTEFAEMAKLNPNNKVYGDIFPPILKLFAQSHSVAETEEFTRCFLEQYKVPLTPYASNIMIGEYAKAKELRSILRWIEYATSVSTCLDADSFNTILSQLYKTWNFNFEQVFQVHRVMLKTSVEYTNDSTMALLRQFALKDSKGIPEVAARKLRALPRATRTIKDENYPRRQIFEELGKGNFKKVVKHI</sequence>
<dbReference type="Gene3D" id="1.25.40.10">
    <property type="entry name" value="Tetratricopeptide repeat domain"/>
    <property type="match status" value="1"/>
</dbReference>
<evidence type="ECO:0000313" key="2">
    <source>
        <dbReference type="Proteomes" id="UP000322873"/>
    </source>
</evidence>
<name>A0A5M9K660_MONFR</name>
<dbReference type="AlphaFoldDB" id="A0A5M9K660"/>
<dbReference type="Proteomes" id="UP000322873">
    <property type="component" value="Unassembled WGS sequence"/>
</dbReference>
<dbReference type="InterPro" id="IPR011990">
    <property type="entry name" value="TPR-like_helical_dom_sf"/>
</dbReference>
<proteinExistence type="predicted"/>
<organism evidence="1 2">
    <name type="scientific">Monilinia fructicola</name>
    <name type="common">Brown rot fungus</name>
    <name type="synonym">Ciboria fructicola</name>
    <dbReference type="NCBI Taxonomy" id="38448"/>
    <lineage>
        <taxon>Eukaryota</taxon>
        <taxon>Fungi</taxon>
        <taxon>Dikarya</taxon>
        <taxon>Ascomycota</taxon>
        <taxon>Pezizomycotina</taxon>
        <taxon>Leotiomycetes</taxon>
        <taxon>Helotiales</taxon>
        <taxon>Sclerotiniaceae</taxon>
        <taxon>Monilinia</taxon>
    </lineage>
</organism>
<dbReference type="EMBL" id="VICG01000001">
    <property type="protein sequence ID" value="KAA8575959.1"/>
    <property type="molecule type" value="Genomic_DNA"/>
</dbReference>